<feature type="transmembrane region" description="Helical" evidence="5">
    <location>
        <begin position="514"/>
        <end position="534"/>
    </location>
</feature>
<feature type="transmembrane region" description="Helical" evidence="5">
    <location>
        <begin position="165"/>
        <end position="184"/>
    </location>
</feature>
<dbReference type="VEuPathDB" id="TriTrypDB:TCDM_11155"/>
<dbReference type="VEuPathDB" id="TriTrypDB:BCY84_03678"/>
<feature type="transmembrane region" description="Helical" evidence="5">
    <location>
        <begin position="470"/>
        <end position="493"/>
    </location>
</feature>
<dbReference type="VEuPathDB" id="TriTrypDB:TcBrA4_0086950"/>
<dbReference type="AlphaFoldDB" id="A0A2V2UQY6"/>
<dbReference type="VEuPathDB" id="TriTrypDB:TcCL_ESM05798"/>
<dbReference type="PANTHER" id="PTHR13285">
    <property type="entry name" value="ACYLTRANSFERASE"/>
    <property type="match status" value="1"/>
</dbReference>
<dbReference type="VEuPathDB" id="TriTrypDB:C4B63_171g3"/>
<dbReference type="VEuPathDB" id="TriTrypDB:TcCLB.503809.100"/>
<dbReference type="InterPro" id="IPR004299">
    <property type="entry name" value="MBOAT_fam"/>
</dbReference>
<dbReference type="PANTHER" id="PTHR13285:SF18">
    <property type="entry name" value="PROTEIN-CYSTEINE N-PALMITOYLTRANSFERASE RASP"/>
    <property type="match status" value="1"/>
</dbReference>
<dbReference type="GO" id="GO:0005783">
    <property type="term" value="C:endoplasmic reticulum"/>
    <property type="evidence" value="ECO:0007669"/>
    <property type="project" value="TreeGrafter"/>
</dbReference>
<feature type="transmembrane region" description="Helical" evidence="5">
    <location>
        <begin position="84"/>
        <end position="105"/>
    </location>
</feature>
<protein>
    <submittedName>
        <fullName evidence="6">Putative GUP1</fullName>
    </submittedName>
</protein>
<organism evidence="6 7">
    <name type="scientific">Trypanosoma cruzi</name>
    <dbReference type="NCBI Taxonomy" id="5693"/>
    <lineage>
        <taxon>Eukaryota</taxon>
        <taxon>Discoba</taxon>
        <taxon>Euglenozoa</taxon>
        <taxon>Kinetoplastea</taxon>
        <taxon>Metakinetoplastina</taxon>
        <taxon>Trypanosomatida</taxon>
        <taxon>Trypanosomatidae</taxon>
        <taxon>Trypanosoma</taxon>
        <taxon>Schizotrypanum</taxon>
    </lineage>
</organism>
<dbReference type="InterPro" id="IPR051085">
    <property type="entry name" value="MB_O-acyltransferase"/>
</dbReference>
<evidence type="ECO:0000313" key="7">
    <source>
        <dbReference type="Proteomes" id="UP000246121"/>
    </source>
</evidence>
<evidence type="ECO:0000256" key="1">
    <source>
        <dbReference type="ARBA" id="ARBA00004141"/>
    </source>
</evidence>
<keyword evidence="4 5" id="KW-0472">Membrane</keyword>
<dbReference type="VEuPathDB" id="TriTrypDB:TcG_00108"/>
<evidence type="ECO:0000256" key="2">
    <source>
        <dbReference type="ARBA" id="ARBA00022692"/>
    </source>
</evidence>
<dbReference type="VEuPathDB" id="TriTrypDB:TCSYLVIO_005972"/>
<dbReference type="GO" id="GO:0016746">
    <property type="term" value="F:acyltransferase activity"/>
    <property type="evidence" value="ECO:0007669"/>
    <property type="project" value="TreeGrafter"/>
</dbReference>
<feature type="transmembrane region" description="Helical" evidence="5">
    <location>
        <begin position="28"/>
        <end position="53"/>
    </location>
</feature>
<dbReference type="VEuPathDB" id="TriTrypDB:Tc_MARK_4678"/>
<dbReference type="VEuPathDB" id="TriTrypDB:TCDM_11156"/>
<keyword evidence="2 5" id="KW-0812">Transmembrane</keyword>
<comment type="subcellular location">
    <subcellularLocation>
        <location evidence="1">Membrane</location>
        <topology evidence="1">Multi-pass membrane protein</topology>
    </subcellularLocation>
</comment>
<dbReference type="GO" id="GO:0016020">
    <property type="term" value="C:membrane"/>
    <property type="evidence" value="ECO:0007669"/>
    <property type="project" value="UniProtKB-SubCell"/>
</dbReference>
<comment type="caution">
    <text evidence="6">The sequence shown here is derived from an EMBL/GenBank/DDBJ whole genome shotgun (WGS) entry which is preliminary data.</text>
</comment>
<dbReference type="Pfam" id="PF03062">
    <property type="entry name" value="MBOAT"/>
    <property type="match status" value="1"/>
</dbReference>
<dbReference type="VEuPathDB" id="TriTrypDB:TcCLB.511355.40"/>
<sequence>MNGSRRRSRNQDHNAKGPAFLQKNSVEYLFSALTLCLAVLYFIVIDIGGISYWNSELLENGLAPAWPPFCWLGSKGMDVRDDQWHQFTMVLPIIVPAFGLFLHVSRRIRRIGGGNELWSLYMLHIVAGLLIGFGVSGPGFVFTVILLLGNFYGVNMLHNRAPFKVFMAIMWGTHVAVLFLNSYFGGYKFAWIGLQFLDKLKTPILPWTVHYNMSVLRMIAFNTDLHQAIVESSERRAMVIKKHDATCIECAQVREAHAQKGGGSIPFGLEVGGLRCYKFRTEYPLDVREYNLLSYLGYIFYPPLYIAGPISSFNAYVSYLKEPSRAINEKGLQRYGLRTLFSFLVVATTAHYIYLTSIIMTPSLFSTISFPRKAILFYLQLGFLWLKFNCVWKFFRFLALLDGFDVPEDMRRCFSNTVSIQEFWRDWHASFNLWIVRYMYIPMGGNRMKHLNIFPIFFFIAIWHDIELRLIHWAGIICIFFLVELLFTHVLFCQGAPLTLMLARRPLLWRHLRTLGACVMMLQLAIVNLVGFSIGLGGAKQNLREMWMESPLSFRFLMLFYFYLAASIAIQARDQEKFEEQQRRIKYGLVSARDGTSELVSAAAVDGSG</sequence>
<dbReference type="VEuPathDB" id="TriTrypDB:C3747_211g44"/>
<evidence type="ECO:0000256" key="4">
    <source>
        <dbReference type="ARBA" id="ARBA00023136"/>
    </source>
</evidence>
<evidence type="ECO:0000256" key="5">
    <source>
        <dbReference type="SAM" id="Phobius"/>
    </source>
</evidence>
<feature type="transmembrane region" description="Helical" evidence="5">
    <location>
        <begin position="447"/>
        <end position="464"/>
    </location>
</feature>
<reference evidence="6 7" key="1">
    <citation type="journal article" date="2018" name="Microb. Genom.">
        <title>Expanding an expanded genome: long-read sequencing of Trypanosoma cruzi.</title>
        <authorList>
            <person name="Berna L."/>
            <person name="Rodriguez M."/>
            <person name="Chiribao M.L."/>
            <person name="Parodi-Talice A."/>
            <person name="Pita S."/>
            <person name="Rijo G."/>
            <person name="Alvarez-Valin F."/>
            <person name="Robello C."/>
        </authorList>
    </citation>
    <scope>NUCLEOTIDE SEQUENCE [LARGE SCALE GENOMIC DNA]</scope>
    <source>
        <strain evidence="6 7">Dm28c</strain>
    </source>
</reference>
<name>A0A2V2UQY6_TRYCR</name>
<accession>A0A2V2UQY6</accession>
<feature type="transmembrane region" description="Helical" evidence="5">
    <location>
        <begin position="554"/>
        <end position="572"/>
    </location>
</feature>
<feature type="transmembrane region" description="Helical" evidence="5">
    <location>
        <begin position="295"/>
        <end position="317"/>
    </location>
</feature>
<dbReference type="VEuPathDB" id="TriTrypDB:ECC02_003223"/>
<dbReference type="Proteomes" id="UP000246121">
    <property type="component" value="Unassembled WGS sequence"/>
</dbReference>
<feature type="transmembrane region" description="Helical" evidence="5">
    <location>
        <begin position="117"/>
        <end position="134"/>
    </location>
</feature>
<feature type="transmembrane region" description="Helical" evidence="5">
    <location>
        <begin position="140"/>
        <end position="158"/>
    </location>
</feature>
<proteinExistence type="predicted"/>
<dbReference type="EMBL" id="PRFA01000171">
    <property type="protein sequence ID" value="PWU85238.1"/>
    <property type="molecule type" value="Genomic_DNA"/>
</dbReference>
<feature type="transmembrane region" description="Helical" evidence="5">
    <location>
        <begin position="337"/>
        <end position="355"/>
    </location>
</feature>
<evidence type="ECO:0000313" key="6">
    <source>
        <dbReference type="EMBL" id="PWU85238.1"/>
    </source>
</evidence>
<evidence type="ECO:0000256" key="3">
    <source>
        <dbReference type="ARBA" id="ARBA00022989"/>
    </source>
</evidence>
<gene>
    <name evidence="6" type="ORF">C4B63_171g3</name>
</gene>
<feature type="transmembrane region" description="Helical" evidence="5">
    <location>
        <begin position="375"/>
        <end position="395"/>
    </location>
</feature>
<keyword evidence="3 5" id="KW-1133">Transmembrane helix</keyword>